<gene>
    <name evidence="19" type="ORF">BCR42DRAFT_391621</name>
</gene>
<evidence type="ECO:0000256" key="17">
    <source>
        <dbReference type="SAM" id="MobiDB-lite"/>
    </source>
</evidence>
<keyword evidence="5 16" id="KW-0378">Hydrolase</keyword>
<keyword evidence="10 16" id="KW-0326">Glycosidase</keyword>
<feature type="domain" description="Glycoside hydrolase family 5" evidence="18">
    <location>
        <begin position="157"/>
        <end position="424"/>
    </location>
</feature>
<dbReference type="GO" id="GO:0071555">
    <property type="term" value="P:cell wall organization"/>
    <property type="evidence" value="ECO:0007669"/>
    <property type="project" value="UniProtKB-KW"/>
</dbReference>
<comment type="function">
    <text evidence="13">Glucosidase involved in the degradation of cellulosic biomass. Active on lichenan.</text>
</comment>
<feature type="compositionally biased region" description="Low complexity" evidence="17">
    <location>
        <begin position="32"/>
        <end position="64"/>
    </location>
</feature>
<keyword evidence="9" id="KW-0325">Glycoprotein</keyword>
<evidence type="ECO:0000256" key="14">
    <source>
        <dbReference type="ARBA" id="ARBA00038929"/>
    </source>
</evidence>
<dbReference type="GO" id="GO:0004338">
    <property type="term" value="F:glucan exo-1,3-beta-glucosidase activity"/>
    <property type="evidence" value="ECO:0007669"/>
    <property type="project" value="UniProtKB-EC"/>
</dbReference>
<evidence type="ECO:0000313" key="19">
    <source>
        <dbReference type="EMBL" id="ORZ18132.1"/>
    </source>
</evidence>
<evidence type="ECO:0000256" key="1">
    <source>
        <dbReference type="ARBA" id="ARBA00004401"/>
    </source>
</evidence>
<dbReference type="SUPFAM" id="SSF51445">
    <property type="entry name" value="(Trans)glycosidases"/>
    <property type="match status" value="1"/>
</dbReference>
<reference evidence="19 20" key="1">
    <citation type="submission" date="2016-07" db="EMBL/GenBank/DDBJ databases">
        <title>Pervasive Adenine N6-methylation of Active Genes in Fungi.</title>
        <authorList>
            <consortium name="DOE Joint Genome Institute"/>
            <person name="Mondo S.J."/>
            <person name="Dannebaum R.O."/>
            <person name="Kuo R.C."/>
            <person name="Labutti K."/>
            <person name="Haridas S."/>
            <person name="Kuo A."/>
            <person name="Salamov A."/>
            <person name="Ahrendt S.R."/>
            <person name="Lipzen A."/>
            <person name="Sullivan W."/>
            <person name="Andreopoulos W.B."/>
            <person name="Clum A."/>
            <person name="Lindquist E."/>
            <person name="Daum C."/>
            <person name="Ramamoorthy G.K."/>
            <person name="Gryganskyi A."/>
            <person name="Culley D."/>
            <person name="Magnuson J.K."/>
            <person name="James T.Y."/>
            <person name="O'Malley M.A."/>
            <person name="Stajich J.E."/>
            <person name="Spatafora J.W."/>
            <person name="Visel A."/>
            <person name="Grigoriev I.V."/>
        </authorList>
    </citation>
    <scope>NUCLEOTIDE SEQUENCE [LARGE SCALE GENOMIC DNA]</scope>
    <source>
        <strain evidence="19 20">NRRL 1336</strain>
    </source>
</reference>
<dbReference type="Pfam" id="PF00150">
    <property type="entry name" value="Cellulase"/>
    <property type="match status" value="1"/>
</dbReference>
<keyword evidence="11" id="KW-0961">Cell wall biogenesis/degradation</keyword>
<keyword evidence="7" id="KW-1133">Transmembrane helix</keyword>
<evidence type="ECO:0000256" key="6">
    <source>
        <dbReference type="ARBA" id="ARBA00022968"/>
    </source>
</evidence>
<keyword evidence="8" id="KW-0472">Membrane</keyword>
<evidence type="ECO:0000256" key="12">
    <source>
        <dbReference type="ARBA" id="ARBA00036824"/>
    </source>
</evidence>
<evidence type="ECO:0000256" key="4">
    <source>
        <dbReference type="ARBA" id="ARBA00022692"/>
    </source>
</evidence>
<sequence length="538" mass="61695">MTVIPIVVLQQLHSTNNQQASSQSSPTIQTPADTNNDTTTNTNTTTNNDHDNATNTTTDTNNATYPAQPNPYDDSAQANRHVPPLTQDFQYTKTPIRGINLGGWLVLEPFITPSLFEHAPDFSIPPQDRHGKRDNTAPDEWTLCERLGPIKARQVVEHHYDTFIQESDFKTIRQMGFNHVRIPIGHWAIRPLAREPFVPYVAWTYLLRGIQWARKYGLRVMVELHTAPGSQNGWNHSGRSGEIRWLNDDEHGHMYAEETLSVVKDIISFFNTSPNIDHDNTSLQDDGHGHQKKQNISSVWSHVMPIFGVLNEPAMMAIKDDRPAKQWYRDAHDAIRNITGKQKEGRPYLSYHDGFLGLTPWKDFFKDFDRAFLETHMYLIFDPDLVNMDREKQSVFPCHTWGPRIAEANSVVIPTMVGEFSFATNDCGKYINGVGVGNRYENTLGDDAKQQKCSSNGDNACNKCAHIEDWGSWTSDYKHFLNSFIQRQMHAFESGLGWFFWTYKTEDHINPHWDYSLAWEKGWAPLDVNERNFTCHKT</sequence>
<dbReference type="Gene3D" id="3.20.20.80">
    <property type="entry name" value="Glycosidases"/>
    <property type="match status" value="1"/>
</dbReference>
<evidence type="ECO:0000313" key="20">
    <source>
        <dbReference type="Proteomes" id="UP000193560"/>
    </source>
</evidence>
<dbReference type="PANTHER" id="PTHR31297:SF34">
    <property type="entry name" value="GLUCAN 1,3-BETA-GLUCOSIDASE 2"/>
    <property type="match status" value="1"/>
</dbReference>
<comment type="catalytic activity">
    <reaction evidence="12">
        <text>Successive hydrolysis of beta-D-glucose units from the non-reducing ends of (1-&gt;3)-beta-D-glucans, releasing alpha-glucose.</text>
        <dbReference type="EC" id="3.2.1.58"/>
    </reaction>
</comment>
<dbReference type="EMBL" id="MCGE01000009">
    <property type="protein sequence ID" value="ORZ18132.1"/>
    <property type="molecule type" value="Genomic_DNA"/>
</dbReference>
<dbReference type="InterPro" id="IPR050386">
    <property type="entry name" value="Glycosyl_hydrolase_5"/>
</dbReference>
<accession>A0A1X2IKQ8</accession>
<evidence type="ECO:0000256" key="3">
    <source>
        <dbReference type="ARBA" id="ARBA00022475"/>
    </source>
</evidence>
<evidence type="ECO:0000256" key="9">
    <source>
        <dbReference type="ARBA" id="ARBA00023180"/>
    </source>
</evidence>
<feature type="region of interest" description="Disordered" evidence="17">
    <location>
        <begin position="15"/>
        <end position="79"/>
    </location>
</feature>
<dbReference type="Proteomes" id="UP000193560">
    <property type="component" value="Unassembled WGS sequence"/>
</dbReference>
<evidence type="ECO:0000256" key="10">
    <source>
        <dbReference type="ARBA" id="ARBA00023295"/>
    </source>
</evidence>
<comment type="caution">
    <text evidence="19">The sequence shown here is derived from an EMBL/GenBank/DDBJ whole genome shotgun (WGS) entry which is preliminary data.</text>
</comment>
<dbReference type="EC" id="3.2.1.58" evidence="14"/>
<evidence type="ECO:0000256" key="13">
    <source>
        <dbReference type="ARBA" id="ARBA00037126"/>
    </source>
</evidence>
<evidence type="ECO:0000256" key="5">
    <source>
        <dbReference type="ARBA" id="ARBA00022801"/>
    </source>
</evidence>
<evidence type="ECO:0000259" key="18">
    <source>
        <dbReference type="Pfam" id="PF00150"/>
    </source>
</evidence>
<keyword evidence="20" id="KW-1185">Reference proteome</keyword>
<dbReference type="OrthoDB" id="62120at2759"/>
<comment type="similarity">
    <text evidence="2 16">Belongs to the glycosyl hydrolase 5 (cellulase A) family.</text>
</comment>
<evidence type="ECO:0000256" key="7">
    <source>
        <dbReference type="ARBA" id="ARBA00022989"/>
    </source>
</evidence>
<protein>
    <recommendedName>
        <fullName evidence="14">glucan 1,3-beta-glucosidase</fullName>
        <ecNumber evidence="14">3.2.1.58</ecNumber>
    </recommendedName>
    <alternativeName>
        <fullName evidence="15">Exo-1,3-beta-glucanase D</fullName>
    </alternativeName>
</protein>
<dbReference type="GO" id="GO:0009251">
    <property type="term" value="P:glucan catabolic process"/>
    <property type="evidence" value="ECO:0007669"/>
    <property type="project" value="TreeGrafter"/>
</dbReference>
<keyword evidence="3" id="KW-1003">Cell membrane</keyword>
<dbReference type="GO" id="GO:0005576">
    <property type="term" value="C:extracellular region"/>
    <property type="evidence" value="ECO:0007669"/>
    <property type="project" value="TreeGrafter"/>
</dbReference>
<evidence type="ECO:0000256" key="2">
    <source>
        <dbReference type="ARBA" id="ARBA00005641"/>
    </source>
</evidence>
<dbReference type="PANTHER" id="PTHR31297">
    <property type="entry name" value="GLUCAN ENDO-1,6-BETA-GLUCOSIDASE B"/>
    <property type="match status" value="1"/>
</dbReference>
<dbReference type="InterPro" id="IPR001547">
    <property type="entry name" value="Glyco_hydro_5"/>
</dbReference>
<evidence type="ECO:0000256" key="11">
    <source>
        <dbReference type="ARBA" id="ARBA00023316"/>
    </source>
</evidence>
<evidence type="ECO:0000256" key="15">
    <source>
        <dbReference type="ARBA" id="ARBA00041260"/>
    </source>
</evidence>
<dbReference type="STRING" id="90262.A0A1X2IKQ8"/>
<dbReference type="AlphaFoldDB" id="A0A1X2IKQ8"/>
<keyword evidence="6" id="KW-0735">Signal-anchor</keyword>
<dbReference type="GO" id="GO:0005886">
    <property type="term" value="C:plasma membrane"/>
    <property type="evidence" value="ECO:0007669"/>
    <property type="project" value="UniProtKB-SubCell"/>
</dbReference>
<keyword evidence="4" id="KW-0812">Transmembrane</keyword>
<dbReference type="GO" id="GO:0009986">
    <property type="term" value="C:cell surface"/>
    <property type="evidence" value="ECO:0007669"/>
    <property type="project" value="TreeGrafter"/>
</dbReference>
<proteinExistence type="inferred from homology"/>
<organism evidence="19 20">
    <name type="scientific">Absidia repens</name>
    <dbReference type="NCBI Taxonomy" id="90262"/>
    <lineage>
        <taxon>Eukaryota</taxon>
        <taxon>Fungi</taxon>
        <taxon>Fungi incertae sedis</taxon>
        <taxon>Mucoromycota</taxon>
        <taxon>Mucoromycotina</taxon>
        <taxon>Mucoromycetes</taxon>
        <taxon>Mucorales</taxon>
        <taxon>Cunninghamellaceae</taxon>
        <taxon>Absidia</taxon>
    </lineage>
</organism>
<evidence type="ECO:0000256" key="16">
    <source>
        <dbReference type="RuleBase" id="RU361153"/>
    </source>
</evidence>
<dbReference type="InterPro" id="IPR017853">
    <property type="entry name" value="GH"/>
</dbReference>
<comment type="subcellular location">
    <subcellularLocation>
        <location evidence="1">Cell membrane</location>
        <topology evidence="1">Single-pass type II membrane protein</topology>
    </subcellularLocation>
</comment>
<evidence type="ECO:0000256" key="8">
    <source>
        <dbReference type="ARBA" id="ARBA00023136"/>
    </source>
</evidence>
<name>A0A1X2IKQ8_9FUNG</name>